<dbReference type="Pfam" id="PF10079">
    <property type="entry name" value="Rossmann-like_BshC"/>
    <property type="match status" value="1"/>
</dbReference>
<dbReference type="Proteomes" id="UP000265882">
    <property type="component" value="Unassembled WGS sequence"/>
</dbReference>
<dbReference type="EMBL" id="QZKU01000131">
    <property type="protein sequence ID" value="RJP15661.1"/>
    <property type="molecule type" value="Genomic_DNA"/>
</dbReference>
<feature type="domain" description="Bacillithiol biosynthesis BshC C-terminal coiled-coil" evidence="4">
    <location>
        <begin position="374"/>
        <end position="531"/>
    </location>
</feature>
<dbReference type="PIRSF" id="PIRSF012535">
    <property type="entry name" value="UCP012535"/>
    <property type="match status" value="1"/>
</dbReference>
<protein>
    <recommendedName>
        <fullName evidence="2">Putative cysteine ligase BshC</fullName>
        <ecNumber evidence="2">6.-.-.-</ecNumber>
    </recommendedName>
</protein>
<comment type="caution">
    <text evidence="5">The sequence shown here is derived from an EMBL/GenBank/DDBJ whole genome shotgun (WGS) entry which is preliminary data.</text>
</comment>
<dbReference type="AlphaFoldDB" id="A0A3A4NKU6"/>
<evidence type="ECO:0000256" key="1">
    <source>
        <dbReference type="ARBA" id="ARBA00022598"/>
    </source>
</evidence>
<keyword evidence="1 2" id="KW-0436">Ligase</keyword>
<reference evidence="5 6" key="1">
    <citation type="journal article" date="2017" name="ISME J.">
        <title>Energy and carbon metabolisms in a deep terrestrial subsurface fluid microbial community.</title>
        <authorList>
            <person name="Momper L."/>
            <person name="Jungbluth S.P."/>
            <person name="Lee M.D."/>
            <person name="Amend J.P."/>
        </authorList>
    </citation>
    <scope>NUCLEOTIDE SEQUENCE [LARGE SCALE GENOMIC DNA]</scope>
    <source>
        <strain evidence="5">SURF_5</strain>
    </source>
</reference>
<evidence type="ECO:0000313" key="5">
    <source>
        <dbReference type="EMBL" id="RJP15661.1"/>
    </source>
</evidence>
<keyword evidence="2" id="KW-0175">Coiled coil</keyword>
<dbReference type="InterPro" id="IPR055398">
    <property type="entry name" value="Rossmann-like_BshC"/>
</dbReference>
<dbReference type="EC" id="6.-.-.-" evidence="2"/>
<evidence type="ECO:0000259" key="3">
    <source>
        <dbReference type="Pfam" id="PF10079"/>
    </source>
</evidence>
<proteinExistence type="inferred from homology"/>
<dbReference type="SUPFAM" id="SSF58113">
    <property type="entry name" value="Apolipoprotein A-I"/>
    <property type="match status" value="1"/>
</dbReference>
<dbReference type="NCBIfam" id="TIGR03998">
    <property type="entry name" value="thiol_BshC"/>
    <property type="match status" value="1"/>
</dbReference>
<evidence type="ECO:0000256" key="2">
    <source>
        <dbReference type="HAMAP-Rule" id="MF_01867"/>
    </source>
</evidence>
<dbReference type="HAMAP" id="MF_01867">
    <property type="entry name" value="BshC"/>
    <property type="match status" value="1"/>
</dbReference>
<feature type="coiled-coil region" evidence="2">
    <location>
        <begin position="416"/>
        <end position="487"/>
    </location>
</feature>
<gene>
    <name evidence="2 5" type="primary">bshC</name>
    <name evidence="5" type="ORF">C4520_19760</name>
</gene>
<comment type="similarity">
    <text evidence="2">Belongs to the BshC family.</text>
</comment>
<name>A0A3A4NKU6_ABYX5</name>
<evidence type="ECO:0000259" key="4">
    <source>
        <dbReference type="Pfam" id="PF24850"/>
    </source>
</evidence>
<dbReference type="GO" id="GO:0016874">
    <property type="term" value="F:ligase activity"/>
    <property type="evidence" value="ECO:0007669"/>
    <property type="project" value="UniProtKB-UniRule"/>
</dbReference>
<feature type="domain" description="Bacillithiol biosynthesis BshC N-terminal Rossmann-like" evidence="3">
    <location>
        <begin position="5"/>
        <end position="371"/>
    </location>
</feature>
<sequence length="532" mass="61693">MSPARQLFNDYSHNFQQVRQFFRYDPRNLDAALSELRGTQQRRFDENQINEIKLYNKRMDCGEETIQNIDKLSESNTVAVVTGQQPAIFTGPLYTIYKTITAIKLARHISQRHNIPAVPIFWNASEDHDFQDVRHVEFVNRDNRLISLMYEPQADVEGKSIFDIPLEPSLSFLIDLLEGDTDTTEFKPYLVNLLRNSLGRCYSLADWFSHLLQALFNPYGLIILDAHLPPCRQLARPVVGREIKTPLRSSRLINEAGIQLQALGYHRQIERKEDEVNFFFYAQGRRNKVRFRQGRFIVDRIGLEYDQAEMLDMLAQEPQRFSPSAALRPLVQDHILPTIACVGGPGEIAYFAQMRNVYSFFDLVMPVIYPRARAVLVEATVAKILERYGLHVEDMPKNRKELLQMTAAHKSGRPIVQACDRKLEVIQMLLDELRREVAEVETTLVEPIDKLKRKIGEEMDRLREKLVSAQQTDLDVAEQQIDKLKTNLFPEGKEQERVLNIFPFLFAYGIQFIAHLEKTLDIFSFDQQVIHI</sequence>
<evidence type="ECO:0000313" key="6">
    <source>
        <dbReference type="Proteomes" id="UP000265882"/>
    </source>
</evidence>
<accession>A0A3A4NKU6</accession>
<dbReference type="InterPro" id="IPR055399">
    <property type="entry name" value="CC_BshC"/>
</dbReference>
<dbReference type="Pfam" id="PF24850">
    <property type="entry name" value="CC_BshC"/>
    <property type="match status" value="1"/>
</dbReference>
<dbReference type="InterPro" id="IPR011199">
    <property type="entry name" value="Bacillithiol_biosynth_BshC"/>
</dbReference>
<organism evidence="5 6">
    <name type="scientific">Abyssobacteria bacterium (strain SURF_5)</name>
    <dbReference type="NCBI Taxonomy" id="2093360"/>
    <lineage>
        <taxon>Bacteria</taxon>
        <taxon>Pseudomonadati</taxon>
        <taxon>Candidatus Hydrogenedentota</taxon>
        <taxon>Candidatus Abyssobacteria</taxon>
    </lineage>
</organism>